<keyword evidence="2" id="KW-0614">Plasmid</keyword>
<dbReference type="EMBL" id="CP032331">
    <property type="protein sequence ID" value="QCO04582.1"/>
    <property type="molecule type" value="Genomic_DNA"/>
</dbReference>
<dbReference type="InterPro" id="IPR006482">
    <property type="entry name" value="Cas7_Csh2/Csh2"/>
</dbReference>
<evidence type="ECO:0000313" key="3">
    <source>
        <dbReference type="Proteomes" id="UP000298596"/>
    </source>
</evidence>
<evidence type="ECO:0000259" key="1">
    <source>
        <dbReference type="Pfam" id="PF06527"/>
    </source>
</evidence>
<proteinExistence type="predicted"/>
<dbReference type="InterPro" id="IPR009492">
    <property type="entry name" value="TniQ"/>
</dbReference>
<dbReference type="Pfam" id="PF06527">
    <property type="entry name" value="TniQ"/>
    <property type="match status" value="1"/>
</dbReference>
<name>A0A4D8QEX8_AZOBR</name>
<dbReference type="Proteomes" id="UP000298596">
    <property type="component" value="Plasmid p1"/>
</dbReference>
<dbReference type="Pfam" id="PF05107">
    <property type="entry name" value="Cas_Cas7"/>
    <property type="match status" value="1"/>
</dbReference>
<dbReference type="AlphaFoldDB" id="A0A4D8QEX8"/>
<accession>A0A4D8QEX8</accession>
<organism evidence="2 3">
    <name type="scientific">Azospirillum brasilense</name>
    <dbReference type="NCBI Taxonomy" id="192"/>
    <lineage>
        <taxon>Bacteria</taxon>
        <taxon>Pseudomonadati</taxon>
        <taxon>Pseudomonadota</taxon>
        <taxon>Alphaproteobacteria</taxon>
        <taxon>Rhodospirillales</taxon>
        <taxon>Azospirillaceae</taxon>
        <taxon>Azospirillum</taxon>
    </lineage>
</organism>
<feature type="domain" description="TniQ" evidence="1">
    <location>
        <begin position="153"/>
        <end position="294"/>
    </location>
</feature>
<reference evidence="2 3" key="1">
    <citation type="submission" date="2018-09" db="EMBL/GenBank/DDBJ databases">
        <title>Whole genome based analysis of evolution and adaptive divergence in Indian and Brazilian strains of Azospirillum brasilense.</title>
        <authorList>
            <person name="Singh C."/>
            <person name="Tripathi A.K."/>
        </authorList>
    </citation>
    <scope>NUCLEOTIDE SEQUENCE [LARGE SCALE GENOMIC DNA]</scope>
    <source>
        <strain evidence="2 3">MTCC4036</strain>
        <plasmid evidence="2 3">p1</plasmid>
    </source>
</reference>
<protein>
    <recommendedName>
        <fullName evidence="1">TniQ domain-containing protein</fullName>
    </recommendedName>
</protein>
<sequence>MSVITNRHEFVLLFDCKNGNPNGDPDAGNQPRLDPDTSHGLVTDVCLKRKIRNYVSLFHDDDPRFGIYLRDGAILNRTHRTAYQAVRPGEAAVATAARLSPRDEDEAAAVRRFMCDHFFDVRAFGAVMSTGVNCGHPLHPFMKALPPNLRPIPLRVRPAPFEPAYGLLGRLAVRHGYSTSRAFVADMAFGIADFVHELECGRRLAELACLTGLAEATLAASTMVTDQAGILWIGTEQVDAAANHRAVSAAGRVCPCCLRIDLETRDGLEVCRPHRRIWWDLTGVVSCPVHGVLLLEVCPNCGSSPSRVPTSPRHCRCGHDLAGLAALPLDDSDLMADRYLVGRLGGVRASAHPLFDRMPLHDAALAMLRIGRAGLLGARGLPFRKDITEPALWAKMASIGFREAAPNGVDPLAVSADSDSR</sequence>
<gene>
    <name evidence="2" type="ORF">D3867_22010</name>
</gene>
<evidence type="ECO:0000313" key="2">
    <source>
        <dbReference type="EMBL" id="QCO04582.1"/>
    </source>
</evidence>
<geneLocation type="plasmid" evidence="2">
    <name>p1</name>
</geneLocation>
<dbReference type="GO" id="GO:0043571">
    <property type="term" value="P:maintenance of CRISPR repeat elements"/>
    <property type="evidence" value="ECO:0007669"/>
    <property type="project" value="InterPro"/>
</dbReference>